<dbReference type="InterPro" id="IPR036597">
    <property type="entry name" value="Fido-like_dom_sf"/>
</dbReference>
<dbReference type="Pfam" id="PF02661">
    <property type="entry name" value="Fic"/>
    <property type="match status" value="1"/>
</dbReference>
<dbReference type="PROSITE" id="PS51459">
    <property type="entry name" value="FIDO"/>
    <property type="match status" value="1"/>
</dbReference>
<evidence type="ECO:0000313" key="2">
    <source>
        <dbReference type="EMBL" id="MBM6928701.1"/>
    </source>
</evidence>
<dbReference type="SUPFAM" id="SSF140931">
    <property type="entry name" value="Fic-like"/>
    <property type="match status" value="1"/>
</dbReference>
<comment type="caution">
    <text evidence="2">The sequence shown here is derived from an EMBL/GenBank/DDBJ whole genome shotgun (WGS) entry which is preliminary data.</text>
</comment>
<protein>
    <submittedName>
        <fullName evidence="2">Fic family protein</fullName>
    </submittedName>
</protein>
<dbReference type="Proteomes" id="UP000777002">
    <property type="component" value="Unassembled WGS sequence"/>
</dbReference>
<accession>A0ABS2GTA5</accession>
<organism evidence="2 3">
    <name type="scientific">Parasutterella secunda</name>
    <dbReference type="NCBI Taxonomy" id="626947"/>
    <lineage>
        <taxon>Bacteria</taxon>
        <taxon>Pseudomonadati</taxon>
        <taxon>Pseudomonadota</taxon>
        <taxon>Betaproteobacteria</taxon>
        <taxon>Burkholderiales</taxon>
        <taxon>Sutterellaceae</taxon>
        <taxon>Parasutterella</taxon>
    </lineage>
</organism>
<dbReference type="InterPro" id="IPR003812">
    <property type="entry name" value="Fido"/>
</dbReference>
<proteinExistence type="predicted"/>
<dbReference type="PANTHER" id="PTHR13504">
    <property type="entry name" value="FIDO DOMAIN-CONTAINING PROTEIN DDB_G0283145"/>
    <property type="match status" value="1"/>
</dbReference>
<reference evidence="2 3" key="1">
    <citation type="journal article" date="2021" name="Sci. Rep.">
        <title>The distribution of antibiotic resistance genes in chicken gut microbiota commensals.</title>
        <authorList>
            <person name="Juricova H."/>
            <person name="Matiasovicova J."/>
            <person name="Kubasova T."/>
            <person name="Cejkova D."/>
            <person name="Rychlik I."/>
        </authorList>
    </citation>
    <scope>NUCLEOTIDE SEQUENCE [LARGE SCALE GENOMIC DNA]</scope>
    <source>
        <strain evidence="2 3">An562</strain>
    </source>
</reference>
<dbReference type="PANTHER" id="PTHR13504:SF38">
    <property type="entry name" value="FIDO DOMAIN-CONTAINING PROTEIN"/>
    <property type="match status" value="1"/>
</dbReference>
<evidence type="ECO:0000259" key="1">
    <source>
        <dbReference type="PROSITE" id="PS51459"/>
    </source>
</evidence>
<feature type="domain" description="Fido" evidence="1">
    <location>
        <begin position="241"/>
        <end position="391"/>
    </location>
</feature>
<keyword evidence="3" id="KW-1185">Reference proteome</keyword>
<dbReference type="InterPro" id="IPR040198">
    <property type="entry name" value="Fido_containing"/>
</dbReference>
<evidence type="ECO:0000313" key="3">
    <source>
        <dbReference type="Proteomes" id="UP000777002"/>
    </source>
</evidence>
<dbReference type="EMBL" id="JACJKX010000008">
    <property type="protein sequence ID" value="MBM6928701.1"/>
    <property type="molecule type" value="Genomic_DNA"/>
</dbReference>
<gene>
    <name evidence="2" type="ORF">H5985_05380</name>
</gene>
<name>A0ABS2GTA5_9BURK</name>
<sequence>MIFSTDFQSNDKKIGYSFLKSKLQLAVFEPKVAAELSASVTSLIRKDAILLVPSRYRLQPDDLVGHVLFALKHEGINLQILSEALRHISEESLLNSISSKLSGSYQRKLGYLWEFFNGKELPVTIPANTRYIKLFNENRYVTGCGIKNTKWRVIFNGLGNLHYCPTVEKTEKIQAALENNVLDRVRDYLTQIGRVNADRALQWAYLSETESSYAIEGEKPDMSKSERFVRLLEHAHDNTPLTEDYLCDLQNQVISNPFDMAFSYRTEQNWLSNGGRGALGVSYVPPSPECLEDLMAAFLDMANQLPKQVDPVIAASVTSFGFVFLHPFMDGNGRLSRFLFHRQLCSSGQLQKGQLLPVSVAMKSSEEKYLNTLEEFSKPSRALWSVMWITDHDFDFRFKGSPAIYRYWDATSCAEFGLEMAQEALDKHLRQEVNYLMCFDEIHRAVSQRYDIRETILHHLINGCLDLNGIVSKNFRKRYADRVESGIFDFVEKVTKEALVRHAE</sequence>
<dbReference type="Gene3D" id="1.10.3290.10">
    <property type="entry name" value="Fido-like domain"/>
    <property type="match status" value="1"/>
</dbReference>